<dbReference type="InterPro" id="IPR005825">
    <property type="entry name" value="Ribosomal_uL24_CS"/>
</dbReference>
<name>A0A2M8L5S2_9BACT</name>
<dbReference type="GO" id="GO:1990904">
    <property type="term" value="C:ribonucleoprotein complex"/>
    <property type="evidence" value="ECO:0007669"/>
    <property type="project" value="UniProtKB-KW"/>
</dbReference>
<keyword evidence="3 5" id="KW-0687">Ribonucleoprotein</keyword>
<evidence type="ECO:0000256" key="3">
    <source>
        <dbReference type="ARBA" id="ARBA00023274"/>
    </source>
</evidence>
<evidence type="ECO:0000259" key="7">
    <source>
        <dbReference type="SMART" id="SM00739"/>
    </source>
</evidence>
<dbReference type="GO" id="GO:0005840">
    <property type="term" value="C:ribosome"/>
    <property type="evidence" value="ECO:0007669"/>
    <property type="project" value="UniProtKB-KW"/>
</dbReference>
<dbReference type="InterPro" id="IPR057264">
    <property type="entry name" value="Ribosomal_uL24_C"/>
</dbReference>
<sequence>MKLKKGDQVIVLAGKDKGNKGKIEKTLPQFAKVLVAGVNLYKKHVKPQGEKKPGGIIDIIKPLSVSNVALICPKCGQKTKIGYQIKQGEKKRICKKCQAIL</sequence>
<protein>
    <recommendedName>
        <fullName evidence="4 5">Large ribosomal subunit protein uL24</fullName>
    </recommendedName>
</protein>
<dbReference type="PANTHER" id="PTHR12903">
    <property type="entry name" value="MITOCHONDRIAL RIBOSOMAL PROTEIN L24"/>
    <property type="match status" value="1"/>
</dbReference>
<dbReference type="Gene3D" id="2.30.30.30">
    <property type="match status" value="1"/>
</dbReference>
<evidence type="ECO:0000256" key="1">
    <source>
        <dbReference type="ARBA" id="ARBA00010618"/>
    </source>
</evidence>
<evidence type="ECO:0000313" key="9">
    <source>
        <dbReference type="Proteomes" id="UP000229500"/>
    </source>
</evidence>
<evidence type="ECO:0000313" key="8">
    <source>
        <dbReference type="EMBL" id="PJE69152.1"/>
    </source>
</evidence>
<proteinExistence type="inferred from homology"/>
<evidence type="ECO:0000256" key="5">
    <source>
        <dbReference type="HAMAP-Rule" id="MF_01326"/>
    </source>
</evidence>
<dbReference type="GO" id="GO:0019843">
    <property type="term" value="F:rRNA binding"/>
    <property type="evidence" value="ECO:0007669"/>
    <property type="project" value="UniProtKB-UniRule"/>
</dbReference>
<dbReference type="AlphaFoldDB" id="A0A2M8L5S2"/>
<accession>A0A2M8L5S2</accession>
<dbReference type="InterPro" id="IPR008991">
    <property type="entry name" value="Translation_prot_SH3-like_sf"/>
</dbReference>
<keyword evidence="2 5" id="KW-0689">Ribosomal protein</keyword>
<dbReference type="Pfam" id="PF00467">
    <property type="entry name" value="KOW"/>
    <property type="match status" value="1"/>
</dbReference>
<dbReference type="EMBL" id="PFEL01000053">
    <property type="protein sequence ID" value="PJE69152.1"/>
    <property type="molecule type" value="Genomic_DNA"/>
</dbReference>
<comment type="similarity">
    <text evidence="1 5 6">Belongs to the universal ribosomal protein uL24 family.</text>
</comment>
<comment type="caution">
    <text evidence="8">The sequence shown here is derived from an EMBL/GenBank/DDBJ whole genome shotgun (WGS) entry which is preliminary data.</text>
</comment>
<dbReference type="GO" id="GO:0006412">
    <property type="term" value="P:translation"/>
    <property type="evidence" value="ECO:0007669"/>
    <property type="project" value="UniProtKB-UniRule"/>
</dbReference>
<dbReference type="InterPro" id="IPR003256">
    <property type="entry name" value="Ribosomal_uL24"/>
</dbReference>
<comment type="subunit">
    <text evidence="5">Part of the 50S ribosomal subunit.</text>
</comment>
<dbReference type="InterPro" id="IPR014722">
    <property type="entry name" value="Rib_uL2_dom2"/>
</dbReference>
<keyword evidence="5" id="KW-0694">RNA-binding</keyword>
<evidence type="ECO:0000256" key="2">
    <source>
        <dbReference type="ARBA" id="ARBA00022980"/>
    </source>
</evidence>
<dbReference type="NCBIfam" id="TIGR01079">
    <property type="entry name" value="rplX_bact"/>
    <property type="match status" value="1"/>
</dbReference>
<evidence type="ECO:0000256" key="6">
    <source>
        <dbReference type="RuleBase" id="RU003477"/>
    </source>
</evidence>
<dbReference type="PROSITE" id="PS01108">
    <property type="entry name" value="RIBOSOMAL_L24"/>
    <property type="match status" value="1"/>
</dbReference>
<dbReference type="SMART" id="SM00739">
    <property type="entry name" value="KOW"/>
    <property type="match status" value="1"/>
</dbReference>
<dbReference type="HAMAP" id="MF_01326_B">
    <property type="entry name" value="Ribosomal_uL24_B"/>
    <property type="match status" value="1"/>
</dbReference>
<dbReference type="SUPFAM" id="SSF50104">
    <property type="entry name" value="Translation proteins SH3-like domain"/>
    <property type="match status" value="1"/>
</dbReference>
<gene>
    <name evidence="5" type="primary">rplX</name>
    <name evidence="8" type="ORF">COU96_01335</name>
</gene>
<feature type="domain" description="KOW" evidence="7">
    <location>
        <begin position="2"/>
        <end position="29"/>
    </location>
</feature>
<dbReference type="GO" id="GO:0003735">
    <property type="term" value="F:structural constituent of ribosome"/>
    <property type="evidence" value="ECO:0007669"/>
    <property type="project" value="InterPro"/>
</dbReference>
<dbReference type="InterPro" id="IPR005824">
    <property type="entry name" value="KOW"/>
</dbReference>
<comment type="function">
    <text evidence="5">One of the proteins that surrounds the polypeptide exit tunnel on the outside of the subunit.</text>
</comment>
<evidence type="ECO:0000256" key="4">
    <source>
        <dbReference type="ARBA" id="ARBA00035206"/>
    </source>
</evidence>
<dbReference type="Proteomes" id="UP000229500">
    <property type="component" value="Unassembled WGS sequence"/>
</dbReference>
<organism evidence="8 9">
    <name type="scientific">Candidatus Shapirobacteria bacterium CG10_big_fil_rev_8_21_14_0_10_38_14</name>
    <dbReference type="NCBI Taxonomy" id="1974483"/>
    <lineage>
        <taxon>Bacteria</taxon>
        <taxon>Candidatus Shapironibacteriota</taxon>
    </lineage>
</organism>
<dbReference type="Pfam" id="PF17136">
    <property type="entry name" value="ribosomal_L24"/>
    <property type="match status" value="1"/>
</dbReference>
<dbReference type="CDD" id="cd06089">
    <property type="entry name" value="KOW_RPL26"/>
    <property type="match status" value="1"/>
</dbReference>
<keyword evidence="5" id="KW-0699">rRNA-binding</keyword>
<dbReference type="InterPro" id="IPR041988">
    <property type="entry name" value="Ribosomal_uL24_KOW"/>
</dbReference>
<comment type="function">
    <text evidence="5">One of two assembly initiator proteins, it binds directly to the 5'-end of the 23S rRNA, where it nucleates assembly of the 50S subunit.</text>
</comment>
<reference evidence="9" key="1">
    <citation type="submission" date="2017-09" db="EMBL/GenBank/DDBJ databases">
        <title>Depth-based differentiation of microbial function through sediment-hosted aquifers and enrichment of novel symbionts in the deep terrestrial subsurface.</title>
        <authorList>
            <person name="Probst A.J."/>
            <person name="Ladd B."/>
            <person name="Jarett J.K."/>
            <person name="Geller-Mcgrath D.E."/>
            <person name="Sieber C.M.K."/>
            <person name="Emerson J.B."/>
            <person name="Anantharaman K."/>
            <person name="Thomas B.C."/>
            <person name="Malmstrom R."/>
            <person name="Stieglmeier M."/>
            <person name="Klingl A."/>
            <person name="Woyke T."/>
            <person name="Ryan C.M."/>
            <person name="Banfield J.F."/>
        </authorList>
    </citation>
    <scope>NUCLEOTIDE SEQUENCE [LARGE SCALE GENOMIC DNA]</scope>
</reference>